<reference evidence="1 2" key="1">
    <citation type="journal article" date="2015" name="Genome Announc.">
        <title>Expanding the biotechnology potential of lactobacilli through comparative genomics of 213 strains and associated genera.</title>
        <authorList>
            <person name="Sun Z."/>
            <person name="Harris H.M."/>
            <person name="McCann A."/>
            <person name="Guo C."/>
            <person name="Argimon S."/>
            <person name="Zhang W."/>
            <person name="Yang X."/>
            <person name="Jeffery I.B."/>
            <person name="Cooney J.C."/>
            <person name="Kagawa T.F."/>
            <person name="Liu W."/>
            <person name="Song Y."/>
            <person name="Salvetti E."/>
            <person name="Wrobel A."/>
            <person name="Rasinkangas P."/>
            <person name="Parkhill J."/>
            <person name="Rea M.C."/>
            <person name="O'Sullivan O."/>
            <person name="Ritari J."/>
            <person name="Douillard F.P."/>
            <person name="Paul Ross R."/>
            <person name="Yang R."/>
            <person name="Briner A.E."/>
            <person name="Felis G.E."/>
            <person name="de Vos W.M."/>
            <person name="Barrangou R."/>
            <person name="Klaenhammer T.R."/>
            <person name="Caufield P.W."/>
            <person name="Cui Y."/>
            <person name="Zhang H."/>
            <person name="O'Toole P.W."/>
        </authorList>
    </citation>
    <scope>NUCLEOTIDE SEQUENCE [LARGE SCALE GENOMIC DNA]</scope>
    <source>
        <strain evidence="1 2">DSM 23026</strain>
    </source>
</reference>
<dbReference type="Proteomes" id="UP000051249">
    <property type="component" value="Unassembled WGS sequence"/>
</dbReference>
<evidence type="ECO:0000313" key="1">
    <source>
        <dbReference type="EMBL" id="KRO25094.1"/>
    </source>
</evidence>
<evidence type="ECO:0000313" key="2">
    <source>
        <dbReference type="Proteomes" id="UP000051249"/>
    </source>
</evidence>
<dbReference type="PATRIC" id="fig|480391.4.peg.432"/>
<dbReference type="OrthoDB" id="2412875at2"/>
<dbReference type="EMBL" id="JQCQ01000016">
    <property type="protein sequence ID" value="KRO25094.1"/>
    <property type="molecule type" value="Genomic_DNA"/>
</dbReference>
<name>A0A0R2NH26_9LACO</name>
<protein>
    <submittedName>
        <fullName evidence="1">Uncharacterized protein</fullName>
    </submittedName>
</protein>
<organism evidence="1 2">
    <name type="scientific">Pediococcus argentinicus</name>
    <dbReference type="NCBI Taxonomy" id="480391"/>
    <lineage>
        <taxon>Bacteria</taxon>
        <taxon>Bacillati</taxon>
        <taxon>Bacillota</taxon>
        <taxon>Bacilli</taxon>
        <taxon>Lactobacillales</taxon>
        <taxon>Lactobacillaceae</taxon>
        <taxon>Pediococcus</taxon>
    </lineage>
</organism>
<sequence length="80" mass="9329">MADKQMHIDPEKFAGLFLQTTDISNLGENEIQGLTKKALAAYLSAYYLADKFNNQEKEFFEDKTDKRSVYQRIISELNQY</sequence>
<keyword evidence="2" id="KW-1185">Reference proteome</keyword>
<accession>A0A0R2NH26</accession>
<gene>
    <name evidence="1" type="ORF">IV88_GL000427</name>
</gene>
<dbReference type="AlphaFoldDB" id="A0A0R2NH26"/>
<dbReference type="RefSeq" id="WP_057799410.1">
    <property type="nucleotide sequence ID" value="NZ_BJZZ01000016.1"/>
</dbReference>
<comment type="caution">
    <text evidence="1">The sequence shown here is derived from an EMBL/GenBank/DDBJ whole genome shotgun (WGS) entry which is preliminary data.</text>
</comment>
<proteinExistence type="predicted"/>